<keyword evidence="1" id="KW-0805">Transcription regulation</keyword>
<dbReference type="Pfam" id="PF12833">
    <property type="entry name" value="HTH_18"/>
    <property type="match status" value="1"/>
</dbReference>
<dbReference type="EMBL" id="FQWQ01000004">
    <property type="protein sequence ID" value="SHH78552.1"/>
    <property type="molecule type" value="Genomic_DNA"/>
</dbReference>
<dbReference type="STRING" id="947013.SAMN04488109_5399"/>
<evidence type="ECO:0000256" key="2">
    <source>
        <dbReference type="ARBA" id="ARBA00023125"/>
    </source>
</evidence>
<dbReference type="OrthoDB" id="792101at2"/>
<evidence type="ECO:0000313" key="6">
    <source>
        <dbReference type="Proteomes" id="UP000184212"/>
    </source>
</evidence>
<dbReference type="SUPFAM" id="SSF46689">
    <property type="entry name" value="Homeodomain-like"/>
    <property type="match status" value="2"/>
</dbReference>
<dbReference type="InterPro" id="IPR009057">
    <property type="entry name" value="Homeodomain-like_sf"/>
</dbReference>
<feature type="domain" description="HTH araC/xylS-type" evidence="4">
    <location>
        <begin position="181"/>
        <end position="279"/>
    </location>
</feature>
<evidence type="ECO:0000259" key="4">
    <source>
        <dbReference type="PROSITE" id="PS01124"/>
    </source>
</evidence>
<dbReference type="Gene3D" id="1.10.10.60">
    <property type="entry name" value="Homeodomain-like"/>
    <property type="match status" value="2"/>
</dbReference>
<keyword evidence="3" id="KW-0804">Transcription</keyword>
<protein>
    <submittedName>
        <fullName evidence="5">AraC-type DNA-binding protein</fullName>
    </submittedName>
</protein>
<dbReference type="InterPro" id="IPR013096">
    <property type="entry name" value="Cupin_2"/>
</dbReference>
<reference evidence="5 6" key="1">
    <citation type="submission" date="2016-11" db="EMBL/GenBank/DDBJ databases">
        <authorList>
            <person name="Jaros S."/>
            <person name="Januszkiewicz K."/>
            <person name="Wedrychowicz H."/>
        </authorList>
    </citation>
    <scope>NUCLEOTIDE SEQUENCE [LARGE SCALE GENOMIC DNA]</scope>
    <source>
        <strain evidence="5 6">DSM 24574</strain>
    </source>
</reference>
<sequence>MKALYEKIIPPETSSFKAYAYEKDAFDTPWHYHPEYELTYITASRGVRYVGNSFENFEEDDLVLLGPNLPHCWKNNGPQPCAGAIVFHWGNDLLGDRWMEKQEFKSIHKLLRLAENGLCFQRSFAQPFKEKLLHALQRSPLQRLLALLTTLEEMAVTTKYHVLSADGFSYDIKTIDHDRLNTVQDHVGKHYAEKITLKEMATRVHMTEESFSRFFSKIMGKPFFYFLNEYRIRMACQLLIGSDLPVVQVAFATGFESLPFFHRQFKKYKHCSPGEFRKTYRGLA</sequence>
<evidence type="ECO:0000313" key="5">
    <source>
        <dbReference type="EMBL" id="SHH78552.1"/>
    </source>
</evidence>
<keyword evidence="6" id="KW-1185">Reference proteome</keyword>
<organism evidence="5 6">
    <name type="scientific">Chryseolinea serpens</name>
    <dbReference type="NCBI Taxonomy" id="947013"/>
    <lineage>
        <taxon>Bacteria</taxon>
        <taxon>Pseudomonadati</taxon>
        <taxon>Bacteroidota</taxon>
        <taxon>Cytophagia</taxon>
        <taxon>Cytophagales</taxon>
        <taxon>Fulvivirgaceae</taxon>
        <taxon>Chryseolinea</taxon>
    </lineage>
</organism>
<proteinExistence type="predicted"/>
<dbReference type="PANTHER" id="PTHR43280">
    <property type="entry name" value="ARAC-FAMILY TRANSCRIPTIONAL REGULATOR"/>
    <property type="match status" value="1"/>
</dbReference>
<dbReference type="SUPFAM" id="SSF51182">
    <property type="entry name" value="RmlC-like cupins"/>
    <property type="match status" value="1"/>
</dbReference>
<accession>A0A1M5VTH2</accession>
<keyword evidence="2 5" id="KW-0238">DNA-binding</keyword>
<dbReference type="SMART" id="SM00342">
    <property type="entry name" value="HTH_ARAC"/>
    <property type="match status" value="1"/>
</dbReference>
<dbReference type="Pfam" id="PF07883">
    <property type="entry name" value="Cupin_2"/>
    <property type="match status" value="1"/>
</dbReference>
<dbReference type="AlphaFoldDB" id="A0A1M5VTH2"/>
<dbReference type="Gene3D" id="2.60.120.10">
    <property type="entry name" value="Jelly Rolls"/>
    <property type="match status" value="1"/>
</dbReference>
<dbReference type="GO" id="GO:0003700">
    <property type="term" value="F:DNA-binding transcription factor activity"/>
    <property type="evidence" value="ECO:0007669"/>
    <property type="project" value="InterPro"/>
</dbReference>
<dbReference type="InterPro" id="IPR014710">
    <property type="entry name" value="RmlC-like_jellyroll"/>
</dbReference>
<dbReference type="CDD" id="cd06976">
    <property type="entry name" value="cupin_MtlR-like_N"/>
    <property type="match status" value="1"/>
</dbReference>
<dbReference type="PROSITE" id="PS01124">
    <property type="entry name" value="HTH_ARAC_FAMILY_2"/>
    <property type="match status" value="1"/>
</dbReference>
<evidence type="ECO:0000256" key="1">
    <source>
        <dbReference type="ARBA" id="ARBA00023015"/>
    </source>
</evidence>
<dbReference type="RefSeq" id="WP_073140820.1">
    <property type="nucleotide sequence ID" value="NZ_FQWQ01000004.1"/>
</dbReference>
<evidence type="ECO:0000256" key="3">
    <source>
        <dbReference type="ARBA" id="ARBA00023163"/>
    </source>
</evidence>
<dbReference type="InterPro" id="IPR018060">
    <property type="entry name" value="HTH_AraC"/>
</dbReference>
<dbReference type="GO" id="GO:0043565">
    <property type="term" value="F:sequence-specific DNA binding"/>
    <property type="evidence" value="ECO:0007669"/>
    <property type="project" value="InterPro"/>
</dbReference>
<gene>
    <name evidence="5" type="ORF">SAMN04488109_5399</name>
</gene>
<dbReference type="Proteomes" id="UP000184212">
    <property type="component" value="Unassembled WGS sequence"/>
</dbReference>
<dbReference type="PANTHER" id="PTHR43280:SF27">
    <property type="entry name" value="TRANSCRIPTIONAL REGULATOR MTLR"/>
    <property type="match status" value="1"/>
</dbReference>
<name>A0A1M5VTH2_9BACT</name>
<dbReference type="InterPro" id="IPR011051">
    <property type="entry name" value="RmlC_Cupin_sf"/>
</dbReference>